<evidence type="ECO:0000256" key="9">
    <source>
        <dbReference type="RuleBase" id="RU003814"/>
    </source>
</evidence>
<comment type="caution">
    <text evidence="11">The sequence shown here is derived from an EMBL/GenBank/DDBJ whole genome shotgun (WGS) entry which is preliminary data.</text>
</comment>
<dbReference type="PANTHER" id="PTHR10233:SF14">
    <property type="entry name" value="TRANSLATION INITIATION FACTOR EIF-2B SUBUNIT DELTA"/>
    <property type="match status" value="1"/>
</dbReference>
<feature type="region of interest" description="Disordered" evidence="10">
    <location>
        <begin position="52"/>
        <end position="162"/>
    </location>
</feature>
<feature type="compositionally biased region" description="Polar residues" evidence="10">
    <location>
        <begin position="652"/>
        <end position="674"/>
    </location>
</feature>
<dbReference type="InterPro" id="IPR027363">
    <property type="entry name" value="M1Pi_N"/>
</dbReference>
<proteinExistence type="inferred from homology"/>
<dbReference type="InterPro" id="IPR042529">
    <property type="entry name" value="IF_2B-like_C"/>
</dbReference>
<evidence type="ECO:0000256" key="6">
    <source>
        <dbReference type="ARBA" id="ARBA00044147"/>
    </source>
</evidence>
<dbReference type="InterPro" id="IPR000649">
    <property type="entry name" value="IF-2B-related"/>
</dbReference>
<sequence>MPNNSSTPAADNKAPKETLATPANDEVKETRAKSELTEKELKALAKAERARQFKEKFAKEGGPPPAKFQKKKLTKQERRELQAANEQAKSAASNNKSQQQDNASNSANQQQQQDPLPKSSAAAAAAATAVAGQPTNRMPGNTTASVSATSINKRGPAIIPTQPDKRLSIFKHLNEPRFPVSSLFENTTHPDGSNAPITASTDVATSNSNALLIDTSGKALKPTHPSDGVLASAQAVAQGLQPGSNLLSSIDRSMQQLELSTSTSGRHHHLNVEDSQTAPSSGASTPGKPTTTATTAAADPALMTAFIDPTTSAPNEIPVHPSVITTGLKIAAGNIVSSDARTIAMLQSLIDAITDYHVPPQQIINRHLIKYIQVQTKYLEQQRPLTVGMNNAMRWLSEKVSKIEVTLDEKEAKLEMVQNIRDYIKERITAPRDLIVEYGLKKIQDGDVILTYGGSSTVKHLLIAAHKSKANLGGKRVRFRVIVVDSRPHWEGREFVRSLIEAGFTKQTTKEAGLDVDTNDDEDIDFVEPPISTTFNNNSNKSEDQDSSSSSSSVGSSGGCTGITYISINALGYVMRDVSKVLLGAEAFFANGTLLGKAGTALVALSAQTYRVPVIAVCPTHKFTSTIRLDSVVDNELGNPDQLVWTPGYSDNIPSEQTGTTRQLNPTSSLSSSGGIVEGVNFEGNKKWAYHSMDYSPFASDRYSSQPHTNNSSGAISLDNNSNTTNENISKKSVNSKSAPSVSLKNSSRNNHPLAKWREAGPLKLLNLVQDLTPAKLISVIITDVGLIPTTSIPVVVREYSI</sequence>
<reference evidence="11" key="1">
    <citation type="submission" date="2022-07" db="EMBL/GenBank/DDBJ databases">
        <title>Phylogenomic reconstructions and comparative analyses of Kickxellomycotina fungi.</title>
        <authorList>
            <person name="Reynolds N.K."/>
            <person name="Stajich J.E."/>
            <person name="Barry K."/>
            <person name="Grigoriev I.V."/>
            <person name="Crous P."/>
            <person name="Smith M.E."/>
        </authorList>
    </citation>
    <scope>NUCLEOTIDE SEQUENCE</scope>
    <source>
        <strain evidence="11">NBRC 100468</strain>
    </source>
</reference>
<dbReference type="OrthoDB" id="10254737at2759"/>
<feature type="compositionally biased region" description="Polar residues" evidence="10">
    <location>
        <begin position="531"/>
        <end position="540"/>
    </location>
</feature>
<evidence type="ECO:0000256" key="1">
    <source>
        <dbReference type="ARBA" id="ARBA00004514"/>
    </source>
</evidence>
<feature type="region of interest" description="Disordered" evidence="10">
    <location>
        <begin position="701"/>
        <end position="755"/>
    </location>
</feature>
<evidence type="ECO:0000256" key="7">
    <source>
        <dbReference type="ARBA" id="ARBA00044356"/>
    </source>
</evidence>
<dbReference type="GO" id="GO:0003743">
    <property type="term" value="F:translation initiation factor activity"/>
    <property type="evidence" value="ECO:0007669"/>
    <property type="project" value="UniProtKB-KW"/>
</dbReference>
<feature type="compositionally biased region" description="Basic and acidic residues" evidence="10">
    <location>
        <begin position="25"/>
        <end position="39"/>
    </location>
</feature>
<keyword evidence="5" id="KW-0648">Protein biosynthesis</keyword>
<feature type="region of interest" description="Disordered" evidence="10">
    <location>
        <begin position="257"/>
        <end position="297"/>
    </location>
</feature>
<feature type="compositionally biased region" description="Polar residues" evidence="10">
    <location>
        <begin position="702"/>
        <end position="751"/>
    </location>
</feature>
<feature type="compositionally biased region" description="Low complexity" evidence="10">
    <location>
        <begin position="121"/>
        <end position="131"/>
    </location>
</feature>
<dbReference type="PANTHER" id="PTHR10233">
    <property type="entry name" value="TRANSLATION INITIATION FACTOR EIF-2B"/>
    <property type="match status" value="1"/>
</dbReference>
<evidence type="ECO:0000256" key="8">
    <source>
        <dbReference type="ARBA" id="ARBA00046432"/>
    </source>
</evidence>
<comment type="subunit">
    <text evidence="8">Component of the translation initiation factor 2B (eIF2B) complex which is a heterodecamer of two sets of five different subunits: alpha, beta, gamma, delta and epsilon. Subunits alpha, beta and delta comprise a regulatory subcomplex and subunits epsilon and gamma comprise a catalytic subcomplex. Within the complex, the hexameric regulatory complex resides at the center, with the two heterodimeric catalytic subcomplexes bound on opposite sides.</text>
</comment>
<dbReference type="SUPFAM" id="SSF100950">
    <property type="entry name" value="NagB/RpiA/CoA transferase-like"/>
    <property type="match status" value="2"/>
</dbReference>
<evidence type="ECO:0000256" key="4">
    <source>
        <dbReference type="ARBA" id="ARBA00022540"/>
    </source>
</evidence>
<accession>A0A9W7ZZA4</accession>
<dbReference type="AlphaFoldDB" id="A0A9W7ZZA4"/>
<feature type="region of interest" description="Disordered" evidence="10">
    <location>
        <begin position="527"/>
        <end position="557"/>
    </location>
</feature>
<organism evidence="11 12">
    <name type="scientific">Mycoemilia scoparia</name>
    <dbReference type="NCBI Taxonomy" id="417184"/>
    <lineage>
        <taxon>Eukaryota</taxon>
        <taxon>Fungi</taxon>
        <taxon>Fungi incertae sedis</taxon>
        <taxon>Zoopagomycota</taxon>
        <taxon>Kickxellomycotina</taxon>
        <taxon>Kickxellomycetes</taxon>
        <taxon>Kickxellales</taxon>
        <taxon>Kickxellaceae</taxon>
        <taxon>Mycoemilia</taxon>
    </lineage>
</organism>
<evidence type="ECO:0000256" key="3">
    <source>
        <dbReference type="ARBA" id="ARBA00022490"/>
    </source>
</evidence>
<evidence type="ECO:0000256" key="10">
    <source>
        <dbReference type="SAM" id="MobiDB-lite"/>
    </source>
</evidence>
<comment type="similarity">
    <text evidence="2 9">Belongs to the eIF-2B alpha/beta/delta subunits family.</text>
</comment>
<feature type="region of interest" description="Disordered" evidence="10">
    <location>
        <begin position="652"/>
        <end position="676"/>
    </location>
</feature>
<feature type="compositionally biased region" description="Low complexity" evidence="10">
    <location>
        <begin position="278"/>
        <end position="297"/>
    </location>
</feature>
<name>A0A9W7ZZA4_9FUNG</name>
<evidence type="ECO:0000313" key="12">
    <source>
        <dbReference type="Proteomes" id="UP001150538"/>
    </source>
</evidence>
<evidence type="ECO:0000256" key="2">
    <source>
        <dbReference type="ARBA" id="ARBA00007251"/>
    </source>
</evidence>
<evidence type="ECO:0000313" key="11">
    <source>
        <dbReference type="EMBL" id="KAJ1917377.1"/>
    </source>
</evidence>
<dbReference type="Proteomes" id="UP001150538">
    <property type="component" value="Unassembled WGS sequence"/>
</dbReference>
<dbReference type="Pfam" id="PF01008">
    <property type="entry name" value="IF-2B"/>
    <property type="match status" value="2"/>
</dbReference>
<keyword evidence="3" id="KW-0963">Cytoplasm</keyword>
<dbReference type="EMBL" id="JANBPU010000073">
    <property type="protein sequence ID" value="KAJ1917377.1"/>
    <property type="molecule type" value="Genomic_DNA"/>
</dbReference>
<dbReference type="Gene3D" id="3.40.50.10470">
    <property type="entry name" value="Translation initiation factor eif-2b, domain 2"/>
    <property type="match status" value="3"/>
</dbReference>
<dbReference type="GO" id="GO:0005829">
    <property type="term" value="C:cytosol"/>
    <property type="evidence" value="ECO:0007669"/>
    <property type="project" value="UniProtKB-SubCell"/>
</dbReference>
<dbReference type="InterPro" id="IPR037171">
    <property type="entry name" value="NagB/RpiA_transferase-like"/>
</dbReference>
<gene>
    <name evidence="11" type="ORF">H4219_003244</name>
</gene>
<dbReference type="Gene3D" id="1.20.120.420">
    <property type="entry name" value="translation initiation factor eif-2b, domain 1"/>
    <property type="match status" value="1"/>
</dbReference>
<protein>
    <recommendedName>
        <fullName evidence="6">Translation initiation factor eIF2B subunit delta</fullName>
    </recommendedName>
    <alternativeName>
        <fullName evidence="7">eIF2B GDP-GTP exchange factor subunit delta</fullName>
    </alternativeName>
</protein>
<evidence type="ECO:0000256" key="5">
    <source>
        <dbReference type="ARBA" id="ARBA00022917"/>
    </source>
</evidence>
<keyword evidence="12" id="KW-1185">Reference proteome</keyword>
<comment type="subcellular location">
    <subcellularLocation>
        <location evidence="1">Cytoplasm</location>
        <location evidence="1">Cytosol</location>
    </subcellularLocation>
</comment>
<feature type="compositionally biased region" description="Polar residues" evidence="10">
    <location>
        <begin position="133"/>
        <end position="152"/>
    </location>
</feature>
<keyword evidence="4" id="KW-0396">Initiation factor</keyword>
<feature type="compositionally biased region" description="Low complexity" evidence="10">
    <location>
        <begin position="82"/>
        <end position="114"/>
    </location>
</feature>
<feature type="region of interest" description="Disordered" evidence="10">
    <location>
        <begin position="1"/>
        <end position="39"/>
    </location>
</feature>